<proteinExistence type="predicted"/>
<dbReference type="EMBL" id="QAPG01000053">
    <property type="protein sequence ID" value="TDZ34457.1"/>
    <property type="molecule type" value="Genomic_DNA"/>
</dbReference>
<reference evidence="2 3" key="1">
    <citation type="submission" date="2018-11" db="EMBL/GenBank/DDBJ databases">
        <title>Genome sequence and assembly of Colletotrichum spinosum.</title>
        <authorList>
            <person name="Gan P."/>
            <person name="Shirasu K."/>
        </authorList>
    </citation>
    <scope>NUCLEOTIDE SEQUENCE [LARGE SCALE GENOMIC DNA]</scope>
    <source>
        <strain evidence="2 3">CBS 515.97</strain>
    </source>
</reference>
<feature type="compositionally biased region" description="Low complexity" evidence="1">
    <location>
        <begin position="121"/>
        <end position="137"/>
    </location>
</feature>
<evidence type="ECO:0000313" key="3">
    <source>
        <dbReference type="Proteomes" id="UP000295083"/>
    </source>
</evidence>
<organism evidence="2 3">
    <name type="scientific">Colletotrichum spinosum</name>
    <dbReference type="NCBI Taxonomy" id="1347390"/>
    <lineage>
        <taxon>Eukaryota</taxon>
        <taxon>Fungi</taxon>
        <taxon>Dikarya</taxon>
        <taxon>Ascomycota</taxon>
        <taxon>Pezizomycotina</taxon>
        <taxon>Sordariomycetes</taxon>
        <taxon>Hypocreomycetidae</taxon>
        <taxon>Glomerellales</taxon>
        <taxon>Glomerellaceae</taxon>
        <taxon>Colletotrichum</taxon>
        <taxon>Colletotrichum orbiculare species complex</taxon>
    </lineage>
</organism>
<dbReference type="Proteomes" id="UP000295083">
    <property type="component" value="Unassembled WGS sequence"/>
</dbReference>
<feature type="region of interest" description="Disordered" evidence="1">
    <location>
        <begin position="121"/>
        <end position="220"/>
    </location>
</feature>
<name>A0A4R8Q798_9PEZI</name>
<evidence type="ECO:0000313" key="2">
    <source>
        <dbReference type="EMBL" id="TDZ34457.1"/>
    </source>
</evidence>
<evidence type="ECO:0000256" key="1">
    <source>
        <dbReference type="SAM" id="MobiDB-lite"/>
    </source>
</evidence>
<feature type="region of interest" description="Disordered" evidence="1">
    <location>
        <begin position="85"/>
        <end position="107"/>
    </location>
</feature>
<comment type="caution">
    <text evidence="2">The sequence shown here is derived from an EMBL/GenBank/DDBJ whole genome shotgun (WGS) entry which is preliminary data.</text>
</comment>
<protein>
    <submittedName>
        <fullName evidence="2">Uncharacterized protein</fullName>
    </submittedName>
</protein>
<feature type="compositionally biased region" description="Basic and acidic residues" evidence="1">
    <location>
        <begin position="85"/>
        <end position="100"/>
    </location>
</feature>
<gene>
    <name evidence="2" type="ORF">C8035_v010627</name>
</gene>
<sequence length="406" mass="43875">MSEIKATKTCGEQSTAKSSVAYAELLNSQAEVEVTKRANQIRDRLAIPSRYAKGIIQHRAGEIRNKMVLPENEDFDDMEIDLIRHPDDHHDDRDLDHESQFDGPESPCAVTATEIETPLPALSSQQSSQPQASQSTPSRPPKQYPAQPVTSSTAQRRSRARSSSVAKVHTPSRQKQQEHRPNNPVTPSMRQRPLGNLGLVSSGDAAATGNTTIAMPSTVPPTLPSTLPAARLGYGPGPVFASSFGHTVLRNPSLINDSMTNSAHNLARMGNKDTWPGEKVFLDVYSNLVKARQLAKQGYAGPFKAGIYLCLIDSKTGLPENIGILRFDAVATEKVRDIAIEAAKSDSDIDPLGIGHNVITAHHLGNNRDLSSFLPTSSGTPIWSESQPSFRGFQETRVAGHVVGAG</sequence>
<accession>A0A4R8Q798</accession>
<keyword evidence="3" id="KW-1185">Reference proteome</keyword>
<dbReference type="AlphaFoldDB" id="A0A4R8Q798"/>